<dbReference type="EMBL" id="BGPR01000748">
    <property type="protein sequence ID" value="GBM33999.1"/>
    <property type="molecule type" value="Genomic_DNA"/>
</dbReference>
<gene>
    <name evidence="1" type="ORF">AVEN_166432_1</name>
</gene>
<dbReference type="AlphaFoldDB" id="A0A4Y2F0E9"/>
<accession>A0A4Y2F0E9</accession>
<comment type="caution">
    <text evidence="1">The sequence shown here is derived from an EMBL/GenBank/DDBJ whole genome shotgun (WGS) entry which is preliminary data.</text>
</comment>
<proteinExistence type="predicted"/>
<reference evidence="1 2" key="1">
    <citation type="journal article" date="2019" name="Sci. Rep.">
        <title>Orb-weaving spider Araneus ventricosus genome elucidates the spidroin gene catalogue.</title>
        <authorList>
            <person name="Kono N."/>
            <person name="Nakamura H."/>
            <person name="Ohtoshi R."/>
            <person name="Moran D.A.P."/>
            <person name="Shinohara A."/>
            <person name="Yoshida Y."/>
            <person name="Fujiwara M."/>
            <person name="Mori M."/>
            <person name="Tomita M."/>
            <person name="Arakawa K."/>
        </authorList>
    </citation>
    <scope>NUCLEOTIDE SEQUENCE [LARGE SCALE GENOMIC DNA]</scope>
</reference>
<organism evidence="1 2">
    <name type="scientific">Araneus ventricosus</name>
    <name type="common">Orbweaver spider</name>
    <name type="synonym">Epeira ventricosa</name>
    <dbReference type="NCBI Taxonomy" id="182803"/>
    <lineage>
        <taxon>Eukaryota</taxon>
        <taxon>Metazoa</taxon>
        <taxon>Ecdysozoa</taxon>
        <taxon>Arthropoda</taxon>
        <taxon>Chelicerata</taxon>
        <taxon>Arachnida</taxon>
        <taxon>Araneae</taxon>
        <taxon>Araneomorphae</taxon>
        <taxon>Entelegynae</taxon>
        <taxon>Araneoidea</taxon>
        <taxon>Araneidae</taxon>
        <taxon>Araneus</taxon>
    </lineage>
</organism>
<keyword evidence="2" id="KW-1185">Reference proteome</keyword>
<evidence type="ECO:0000313" key="1">
    <source>
        <dbReference type="EMBL" id="GBM33999.1"/>
    </source>
</evidence>
<name>A0A4Y2F0E9_ARAVE</name>
<evidence type="ECO:0000313" key="2">
    <source>
        <dbReference type="Proteomes" id="UP000499080"/>
    </source>
</evidence>
<sequence>MSFSVLVTVLDKKTFSYRRVPLFVRFVTVKLNYKKERKIASYSHLSQELHPFCTKGCNSFRLSGGPPKPAKNLKRVLRLDFAPKSYPVPTARRFVRWLQHSGETSVNDRKVKGSGLDRDLGTVPTGSCNCVCVLGRYSTTRCSTGGITTAINPQNMGLGYRAILFYCFRKTYYRERYLFFSPTLSGGPNCLLFKGPTCHRASCQPRQSTTEHE</sequence>
<dbReference type="Proteomes" id="UP000499080">
    <property type="component" value="Unassembled WGS sequence"/>
</dbReference>
<protein>
    <submittedName>
        <fullName evidence="1">Uncharacterized protein</fullName>
    </submittedName>
</protein>